<evidence type="ECO:0000256" key="6">
    <source>
        <dbReference type="SAM" id="Phobius"/>
    </source>
</evidence>
<keyword evidence="6" id="KW-1133">Transmembrane helix</keyword>
<feature type="transmembrane region" description="Helical" evidence="6">
    <location>
        <begin position="114"/>
        <end position="139"/>
    </location>
</feature>
<dbReference type="Pfam" id="PF10300">
    <property type="entry name" value="Iml2-TPR_39"/>
    <property type="match status" value="1"/>
</dbReference>
<feature type="coiled-coil region" evidence="5">
    <location>
        <begin position="542"/>
        <end position="569"/>
    </location>
</feature>
<evidence type="ECO:0000313" key="8">
    <source>
        <dbReference type="Proteomes" id="UP000030854"/>
    </source>
</evidence>
<comment type="caution">
    <text evidence="7">The sequence shown here is derived from an EMBL/GenBank/DDBJ whole genome shotgun (WGS) entry which is preliminary data.</text>
</comment>
<reference evidence="7 8" key="1">
    <citation type="journal article" date="2014" name="BMC Genomics">
        <title>Adaptive genomic structural variation in the grape powdery mildew pathogen, Erysiphe necator.</title>
        <authorList>
            <person name="Jones L."/>
            <person name="Riaz S."/>
            <person name="Morales-Cruz A."/>
            <person name="Amrine K.C."/>
            <person name="McGuire B."/>
            <person name="Gubler W.D."/>
            <person name="Walker M.A."/>
            <person name="Cantu D."/>
        </authorList>
    </citation>
    <scope>NUCLEOTIDE SEQUENCE [LARGE SCALE GENOMIC DNA]</scope>
    <source>
        <strain evidence="8">c</strain>
    </source>
</reference>
<feature type="transmembrane region" description="Helical" evidence="6">
    <location>
        <begin position="235"/>
        <end position="258"/>
    </location>
</feature>
<dbReference type="EMBL" id="JNVN01001624">
    <property type="protein sequence ID" value="KHJ33096.1"/>
    <property type="molecule type" value="Genomic_DNA"/>
</dbReference>
<evidence type="ECO:0000313" key="7">
    <source>
        <dbReference type="EMBL" id="KHJ33096.1"/>
    </source>
</evidence>
<dbReference type="OMA" id="AFHSDIY"/>
<evidence type="ECO:0000256" key="1">
    <source>
        <dbReference type="ARBA" id="ARBA00011408"/>
    </source>
</evidence>
<dbReference type="Proteomes" id="UP000030854">
    <property type="component" value="Unassembled WGS sequence"/>
</dbReference>
<protein>
    <recommendedName>
        <fullName evidence="2">Inclusion body clearance protein IML2</fullName>
    </recommendedName>
    <alternativeName>
        <fullName evidence="3">Inclusion body clearance protein iml2</fullName>
    </alternativeName>
</protein>
<keyword evidence="6" id="KW-0472">Membrane</keyword>
<dbReference type="HOGENOM" id="CLU_014926_1_0_1"/>
<evidence type="ECO:0000256" key="4">
    <source>
        <dbReference type="ARBA" id="ARBA00043897"/>
    </source>
</evidence>
<keyword evidence="5" id="KW-0175">Coiled coil</keyword>
<proteinExistence type="predicted"/>
<feature type="transmembrane region" description="Helical" evidence="6">
    <location>
        <begin position="279"/>
        <end position="298"/>
    </location>
</feature>
<dbReference type="GO" id="GO:0005741">
    <property type="term" value="C:mitochondrial outer membrane"/>
    <property type="evidence" value="ECO:0007669"/>
    <property type="project" value="TreeGrafter"/>
</dbReference>
<dbReference type="STRING" id="52586.A0A0B1P807"/>
<dbReference type="PANTHER" id="PTHR31859:SF1">
    <property type="entry name" value="TETRATRICOPEPTIDE REPEAT PROTEIN 39C"/>
    <property type="match status" value="1"/>
</dbReference>
<organism evidence="7 8">
    <name type="scientific">Uncinula necator</name>
    <name type="common">Grape powdery mildew</name>
    <dbReference type="NCBI Taxonomy" id="52586"/>
    <lineage>
        <taxon>Eukaryota</taxon>
        <taxon>Fungi</taxon>
        <taxon>Dikarya</taxon>
        <taxon>Ascomycota</taxon>
        <taxon>Pezizomycotina</taxon>
        <taxon>Leotiomycetes</taxon>
        <taxon>Erysiphales</taxon>
        <taxon>Erysiphaceae</taxon>
        <taxon>Erysiphe</taxon>
    </lineage>
</organism>
<dbReference type="GO" id="GO:0005829">
    <property type="term" value="C:cytosol"/>
    <property type="evidence" value="ECO:0007669"/>
    <property type="project" value="TreeGrafter"/>
</dbReference>
<dbReference type="InterPro" id="IPR019412">
    <property type="entry name" value="IML2/TPR_39"/>
</dbReference>
<comment type="subunit">
    <text evidence="1">Interacts with lipid droplet proteins.</text>
</comment>
<gene>
    <name evidence="7" type="ORF">EV44_g4370</name>
</gene>
<dbReference type="GO" id="GO:0005634">
    <property type="term" value="C:nucleus"/>
    <property type="evidence" value="ECO:0007669"/>
    <property type="project" value="TreeGrafter"/>
</dbReference>
<evidence type="ECO:0000256" key="2">
    <source>
        <dbReference type="ARBA" id="ARBA00018424"/>
    </source>
</evidence>
<accession>A0A0B1P807</accession>
<dbReference type="AlphaFoldDB" id="A0A0B1P807"/>
<comment type="function">
    <text evidence="4">Inclusion body (IB) resident protein that interacts strongly with lipid droplet (LD) proteins. Involved in LD-mediated IB clearing after protein folding stress, probably by enabling access to the IBs of an LD-stored soluble sterol derivative that acts as a chaperone in inclusion clearing.</text>
</comment>
<evidence type="ECO:0000256" key="3">
    <source>
        <dbReference type="ARBA" id="ARBA00019539"/>
    </source>
</evidence>
<name>A0A0B1P807_UNCNE</name>
<sequence>MSRWFGGASKAQKPLIASVEEAHLRQVQDALLLLLNDDIVSAEKVLNSADSSYHLGGQGISKFISSMLGAESELLKDASKTIQEAESRAWEDIKRAQKDSTAFRSRIYPPGTEYLLCYAVSLLTGAICAVMSGSVVQAISGFTKLRKAFLILDGIMEIEVTYFEKYKPAGQSTSIKSETTPRDNNSSAKANVLDPNRASISIDSESLELSNYNLKICEITSYTDTFIHSGTRLCYGILLVVFSMIENPIFTKILYLIGFKGDRKRGMLYLWQSSRFNNFNSAIAGITILMYYSGLIGFCDILPTDDRADEDLSAYPRTKIQNLLSEMRTQYPESKFWRLEEARLLAFNRNLTDAVKILAENSKSNFKQISTISTFELALSSMFHHNYELMAKSWIQCEDQSSWSPTLYAYLTGAAYFELYREKKKKDPAIAKELKQKAITYFRKGPPLSGKQKLMSKQLPFDMYIVRKCQKWEERAKAWNIDLTEAIGVSPLEEMIYLWSGSKKQNLDELHKSLNVLSWDRTDLPEKHKSNLDETAVHAVLMACVYRNLEKYQEAREILQKNVLCHDKQIFKGHLKDDWTCASAHYEMACIAWQEKDLKDQDHKAKFLECKEWLEKVQKWGDQFILDTRLSMKMTTSMATLKRHQKIMGF</sequence>
<keyword evidence="6" id="KW-0812">Transmembrane</keyword>
<dbReference type="PANTHER" id="PTHR31859">
    <property type="entry name" value="TETRATRICOPEPTIDE REPEAT PROTEIN 39 FAMILY MEMBER"/>
    <property type="match status" value="1"/>
</dbReference>
<evidence type="ECO:0000256" key="5">
    <source>
        <dbReference type="SAM" id="Coils"/>
    </source>
</evidence>
<keyword evidence="8" id="KW-1185">Reference proteome</keyword>